<feature type="domain" description="Fibronectin type-II" evidence="12">
    <location>
        <begin position="735"/>
        <end position="779"/>
    </location>
</feature>
<dbReference type="Gene3D" id="2.10.10.10">
    <property type="entry name" value="Fibronectin, type II, collagen-binding"/>
    <property type="match status" value="1"/>
</dbReference>
<feature type="domain" description="Sushi" evidence="11">
    <location>
        <begin position="671"/>
        <end position="731"/>
    </location>
</feature>
<dbReference type="InterPro" id="IPR000152">
    <property type="entry name" value="EGF-type_Asp/Asn_hydroxyl_site"/>
</dbReference>
<feature type="domain" description="Sushi" evidence="11">
    <location>
        <begin position="66"/>
        <end position="129"/>
    </location>
</feature>
<feature type="domain" description="Sushi" evidence="11">
    <location>
        <begin position="301"/>
        <end position="359"/>
    </location>
</feature>
<dbReference type="SUPFAM" id="SSF57535">
    <property type="entry name" value="Complement control module/SCR domain"/>
    <property type="match status" value="7"/>
</dbReference>
<dbReference type="SMART" id="SM00059">
    <property type="entry name" value="FN2"/>
    <property type="match status" value="1"/>
</dbReference>
<dbReference type="InterPro" id="IPR001881">
    <property type="entry name" value="EGF-like_Ca-bd_dom"/>
</dbReference>
<feature type="domain" description="Sushi" evidence="11">
    <location>
        <begin position="606"/>
        <end position="670"/>
    </location>
</feature>
<dbReference type="InterPro" id="IPR013320">
    <property type="entry name" value="ConA-like_dom_sf"/>
</dbReference>
<keyword evidence="6" id="KW-0768">Sushi</keyword>
<feature type="chain" id="PRO_5047239252" description="Sushi, von Willebrand factor type A, EGF and pentraxin domain-containing protein 1-like" evidence="8">
    <location>
        <begin position="21"/>
        <end position="866"/>
    </location>
</feature>
<dbReference type="Pfam" id="PF00008">
    <property type="entry name" value="EGF"/>
    <property type="match status" value="1"/>
</dbReference>
<sequence>MMCWIYFNLVLFISFYSAESTTSGQECFERDETDLELGRTCKKSCESADDCKNVLKQCLCDDICGMSCVNPDWVCPEIESPDDGRIHGNRTYGSEVTYTCNDGYVLVGSSTRRCRSDKAWTGSAPYCEVVGRTSRPDCPQRNENKIEVGRNCKKSCETDENCRNPSKQCLCDDICGMSCINIEWVCPELNTPDYGRIHGNRTYGSEVTYTCNDGYVLVGSSTRRCRSDKTWTGSAPTCEAMFSCSNPSTISRAFPETRKSVFVIGDVVTYECNYGYILSGNPNVTCTRQGWTTNLIKCTRVECGSPPNVTNGYWEGNDFHFGGRVTYHCHVGYELSTRRNFVSCATNGRWREDVPYCEVKTCQAPLSPVHGEVRDFGVDYSYGNEINYTCNPGFMLKGSDVGRCNENNTWGKVPECVVDLYCGFETSLQPTCGFETWGKKFNCSITNNSVDGREGHVAKVSFVRSQTKVLAILSSPRISSRKNEVCLRFYYRVSHFETGSEFHVTTDEANPLWSYNPRIEPQNEWLGADYSFPASHDDYEVWFVVKSYLSWTTVELDDITLSEDLSCYDECNPNPCQNGGTCINRINDYTCACSSLYEGRDCNERIDCTVPPVPSFGSVKPMPGSRVVLGGTITYSCNPGYVMSNQKTRSLTATCGRDRRWSRPGPVCRDKRCVVPPTPAHSTASRNPATRVIPDQSVSFSCKEGYRMIGQPTVFCCRDGTWSNTFPECVARRCTPKEECQFPFDYGGNSHKSCIYSSIHGYWCSLTAVYRGHWAKCTHTCPVGWSSWGLWCSCSEGCAEGQQTRTRRCQNPLGGARCEGQGFERKKCNIQTCLSDGGVRNVYKDPGTQCHKVDIERYWCNNRNEA</sequence>
<keyword evidence="4 5" id="KW-1015">Disulfide bond</keyword>
<feature type="domain" description="WAP" evidence="13">
    <location>
        <begin position="132"/>
        <end position="183"/>
    </location>
</feature>
<feature type="signal peptide" evidence="8">
    <location>
        <begin position="1"/>
        <end position="20"/>
    </location>
</feature>
<evidence type="ECO:0000256" key="7">
    <source>
        <dbReference type="PROSITE-ProRule" id="PRU00479"/>
    </source>
</evidence>
<feature type="domain" description="Sushi" evidence="11">
    <location>
        <begin position="242"/>
        <end position="300"/>
    </location>
</feature>
<accession>A0ABP0F3N5</accession>
<dbReference type="InterPro" id="IPR000742">
    <property type="entry name" value="EGF"/>
</dbReference>
<organism evidence="14 15">
    <name type="scientific">Clavelina lepadiformis</name>
    <name type="common">Light-bulb sea squirt</name>
    <name type="synonym">Ascidia lepadiformis</name>
    <dbReference type="NCBI Taxonomy" id="159417"/>
    <lineage>
        <taxon>Eukaryota</taxon>
        <taxon>Metazoa</taxon>
        <taxon>Chordata</taxon>
        <taxon>Tunicata</taxon>
        <taxon>Ascidiacea</taxon>
        <taxon>Aplousobranchia</taxon>
        <taxon>Clavelinidae</taxon>
        <taxon>Clavelina</taxon>
    </lineage>
</organism>
<dbReference type="PROSITE" id="PS00022">
    <property type="entry name" value="EGF_1"/>
    <property type="match status" value="1"/>
</dbReference>
<dbReference type="PROSITE" id="PS50092">
    <property type="entry name" value="TSP1"/>
    <property type="match status" value="1"/>
</dbReference>
<evidence type="ECO:0000259" key="9">
    <source>
        <dbReference type="PROSITE" id="PS50026"/>
    </source>
</evidence>
<dbReference type="SUPFAM" id="SSF57440">
    <property type="entry name" value="Kringle-like"/>
    <property type="match status" value="1"/>
</dbReference>
<evidence type="ECO:0008006" key="16">
    <source>
        <dbReference type="Google" id="ProtNLM"/>
    </source>
</evidence>
<dbReference type="PROSITE" id="PS51390">
    <property type="entry name" value="WAP"/>
    <property type="match status" value="1"/>
</dbReference>
<feature type="disulfide bond" evidence="6">
    <location>
        <begin position="211"/>
        <end position="238"/>
    </location>
</feature>
<dbReference type="Pfam" id="PF00084">
    <property type="entry name" value="Sushi"/>
    <property type="match status" value="7"/>
</dbReference>
<evidence type="ECO:0000256" key="5">
    <source>
        <dbReference type="PROSITE-ProRule" id="PRU00076"/>
    </source>
</evidence>
<dbReference type="PROSITE" id="PS50060">
    <property type="entry name" value="MAM_2"/>
    <property type="match status" value="1"/>
</dbReference>
<dbReference type="PROSITE" id="PS50026">
    <property type="entry name" value="EGF_3"/>
    <property type="match status" value="1"/>
</dbReference>
<evidence type="ECO:0000259" key="10">
    <source>
        <dbReference type="PROSITE" id="PS50060"/>
    </source>
</evidence>
<evidence type="ECO:0000259" key="13">
    <source>
        <dbReference type="PROSITE" id="PS51390"/>
    </source>
</evidence>
<dbReference type="InterPro" id="IPR000998">
    <property type="entry name" value="MAM_dom"/>
</dbReference>
<feature type="domain" description="MAM" evidence="10">
    <location>
        <begin position="420"/>
        <end position="569"/>
    </location>
</feature>
<dbReference type="Proteomes" id="UP001642483">
    <property type="component" value="Unassembled WGS sequence"/>
</dbReference>
<reference evidence="14 15" key="1">
    <citation type="submission" date="2024-02" db="EMBL/GenBank/DDBJ databases">
        <authorList>
            <person name="Daric V."/>
            <person name="Darras S."/>
        </authorList>
    </citation>
    <scope>NUCLEOTIDE SEQUENCE [LARGE SCALE GENOMIC DNA]</scope>
</reference>
<proteinExistence type="inferred from homology"/>
<dbReference type="InterPro" id="IPR000884">
    <property type="entry name" value="TSP1_rpt"/>
</dbReference>
<keyword evidence="2 8" id="KW-0732">Signal</keyword>
<feature type="domain" description="Sushi" evidence="11">
    <location>
        <begin position="360"/>
        <end position="418"/>
    </location>
</feature>
<evidence type="ECO:0000256" key="1">
    <source>
        <dbReference type="ARBA" id="ARBA00009738"/>
    </source>
</evidence>
<dbReference type="Pfam" id="PF00040">
    <property type="entry name" value="fn2"/>
    <property type="match status" value="1"/>
</dbReference>
<keyword evidence="15" id="KW-1185">Reference proteome</keyword>
<dbReference type="SUPFAM" id="SSF82895">
    <property type="entry name" value="TSP-1 type 1 repeat"/>
    <property type="match status" value="1"/>
</dbReference>
<dbReference type="InterPro" id="IPR008197">
    <property type="entry name" value="WAP_dom"/>
</dbReference>
<dbReference type="SUPFAM" id="SSF49899">
    <property type="entry name" value="Concanavalin A-like lectins/glucanases"/>
    <property type="match status" value="1"/>
</dbReference>
<evidence type="ECO:0000256" key="6">
    <source>
        <dbReference type="PROSITE-ProRule" id="PRU00302"/>
    </source>
</evidence>
<feature type="disulfide bond" evidence="6">
    <location>
        <begin position="673"/>
        <end position="716"/>
    </location>
</feature>
<dbReference type="Pfam" id="PF00090">
    <property type="entry name" value="TSP_1"/>
    <property type="match status" value="1"/>
</dbReference>
<comment type="caution">
    <text evidence="7">Lacks conserved residue(s) required for the propagation of feature annotation.</text>
</comment>
<evidence type="ECO:0000313" key="15">
    <source>
        <dbReference type="Proteomes" id="UP001642483"/>
    </source>
</evidence>
<dbReference type="Gene3D" id="2.20.100.10">
    <property type="entry name" value="Thrombospondin type-1 (TSP1) repeat"/>
    <property type="match status" value="1"/>
</dbReference>
<evidence type="ECO:0000256" key="8">
    <source>
        <dbReference type="SAM" id="SignalP"/>
    </source>
</evidence>
<dbReference type="InterPro" id="IPR000436">
    <property type="entry name" value="Sushi_SCR_CCP_dom"/>
</dbReference>
<evidence type="ECO:0000313" key="14">
    <source>
        <dbReference type="EMBL" id="CAK8674333.1"/>
    </source>
</evidence>
<dbReference type="Gene3D" id="2.60.120.200">
    <property type="match status" value="1"/>
</dbReference>
<dbReference type="EMBL" id="CAWYQH010000013">
    <property type="protein sequence ID" value="CAK8674333.1"/>
    <property type="molecule type" value="Genomic_DNA"/>
</dbReference>
<dbReference type="InterPro" id="IPR000562">
    <property type="entry name" value="FN_type2_dom"/>
</dbReference>
<dbReference type="SMART" id="SM00032">
    <property type="entry name" value="CCP"/>
    <property type="match status" value="7"/>
</dbReference>
<dbReference type="CDD" id="cd00033">
    <property type="entry name" value="CCP"/>
    <property type="match status" value="7"/>
</dbReference>
<dbReference type="Gene3D" id="2.10.25.10">
    <property type="entry name" value="Laminin"/>
    <property type="match status" value="1"/>
</dbReference>
<feature type="domain" description="EGF-like" evidence="9">
    <location>
        <begin position="568"/>
        <end position="603"/>
    </location>
</feature>
<dbReference type="SMART" id="SM00209">
    <property type="entry name" value="TSP1"/>
    <property type="match status" value="1"/>
</dbReference>
<dbReference type="PANTHER" id="PTHR45656">
    <property type="entry name" value="PROTEIN CBR-CLEC-78"/>
    <property type="match status" value="1"/>
</dbReference>
<dbReference type="Gene3D" id="2.10.70.10">
    <property type="entry name" value="Complement Module, domain 1"/>
    <property type="match status" value="7"/>
</dbReference>
<evidence type="ECO:0000256" key="2">
    <source>
        <dbReference type="ARBA" id="ARBA00022729"/>
    </source>
</evidence>
<dbReference type="PANTHER" id="PTHR45656:SF4">
    <property type="entry name" value="PROTEIN CBR-CLEC-78"/>
    <property type="match status" value="1"/>
</dbReference>
<gene>
    <name evidence="14" type="ORF">CVLEPA_LOCUS4041</name>
</gene>
<dbReference type="SUPFAM" id="SSF57196">
    <property type="entry name" value="EGF/Laminin"/>
    <property type="match status" value="1"/>
</dbReference>
<dbReference type="PROSITE" id="PS50923">
    <property type="entry name" value="SUSHI"/>
    <property type="match status" value="7"/>
</dbReference>
<dbReference type="InterPro" id="IPR036383">
    <property type="entry name" value="TSP1_rpt_sf"/>
</dbReference>
<evidence type="ECO:0000256" key="4">
    <source>
        <dbReference type="ARBA" id="ARBA00023157"/>
    </source>
</evidence>
<feature type="disulfide bond" evidence="6">
    <location>
        <begin position="702"/>
        <end position="729"/>
    </location>
</feature>
<evidence type="ECO:0000259" key="11">
    <source>
        <dbReference type="PROSITE" id="PS50923"/>
    </source>
</evidence>
<dbReference type="Pfam" id="PF00629">
    <property type="entry name" value="MAM"/>
    <property type="match status" value="1"/>
</dbReference>
<dbReference type="CDD" id="cd00054">
    <property type="entry name" value="EGF_CA"/>
    <property type="match status" value="1"/>
</dbReference>
<dbReference type="InterPro" id="IPR035976">
    <property type="entry name" value="Sushi/SCR/CCP_sf"/>
</dbReference>
<protein>
    <recommendedName>
        <fullName evidence="16">Sushi, von Willebrand factor type A, EGF and pentraxin domain-containing protein 1-like</fullName>
    </recommendedName>
</protein>
<dbReference type="SMART" id="SM00179">
    <property type="entry name" value="EGF_CA"/>
    <property type="match status" value="1"/>
</dbReference>
<comment type="similarity">
    <text evidence="1">Belongs to the nephronectin family.</text>
</comment>
<keyword evidence="5" id="KW-0245">EGF-like domain</keyword>
<name>A0ABP0F3N5_CLALP</name>
<dbReference type="PROSITE" id="PS51092">
    <property type="entry name" value="FN2_2"/>
    <property type="match status" value="1"/>
</dbReference>
<dbReference type="SMART" id="SM00137">
    <property type="entry name" value="MAM"/>
    <property type="match status" value="1"/>
</dbReference>
<feature type="domain" description="Sushi" evidence="11">
    <location>
        <begin position="184"/>
        <end position="240"/>
    </location>
</feature>
<feature type="disulfide bond" evidence="6">
    <location>
        <begin position="100"/>
        <end position="127"/>
    </location>
</feature>
<comment type="caution">
    <text evidence="14">The sequence shown here is derived from an EMBL/GenBank/DDBJ whole genome shotgun (WGS) entry which is preliminary data.</text>
</comment>
<keyword evidence="3" id="KW-0677">Repeat</keyword>
<dbReference type="InterPro" id="IPR013806">
    <property type="entry name" value="Kringle-like"/>
</dbReference>
<dbReference type="InterPro" id="IPR051277">
    <property type="entry name" value="SEZ6_CSMD_C4BPB_Regulators"/>
</dbReference>
<evidence type="ECO:0000259" key="12">
    <source>
        <dbReference type="PROSITE" id="PS51092"/>
    </source>
</evidence>
<evidence type="ECO:0000256" key="3">
    <source>
        <dbReference type="ARBA" id="ARBA00022737"/>
    </source>
</evidence>
<feature type="disulfide bond" evidence="5">
    <location>
        <begin position="593"/>
        <end position="602"/>
    </location>
</feature>
<dbReference type="InterPro" id="IPR036943">
    <property type="entry name" value="FN_type2_sf"/>
</dbReference>
<dbReference type="SMART" id="SM00181">
    <property type="entry name" value="EGF"/>
    <property type="match status" value="1"/>
</dbReference>
<dbReference type="PROSITE" id="PS00010">
    <property type="entry name" value="ASX_HYDROXYL"/>
    <property type="match status" value="1"/>
</dbReference>